<proteinExistence type="predicted"/>
<reference evidence="3" key="1">
    <citation type="journal article" date="2017" name="Genome Biol. Evol.">
        <title>The complete genome sequence of the phytopathogenic fungus Sclerotinia sclerotiorum reveals insights into the genome architecture of broad host range pathogens.</title>
        <authorList>
            <person name="Derbyshire M."/>
            <person name="Denton-Giles M."/>
            <person name="Hegedus D."/>
            <person name="Seifbarghy S."/>
            <person name="Rollins J."/>
            <person name="van Kan J."/>
            <person name="Seidl M.F."/>
            <person name="Faino L."/>
            <person name="Mbengue M."/>
            <person name="Navaud O."/>
            <person name="Raffaele S."/>
            <person name="Hammond-Kosack K."/>
            <person name="Heard S."/>
            <person name="Oliver R."/>
        </authorList>
    </citation>
    <scope>NUCLEOTIDE SEQUENCE [LARGE SCALE GENOMIC DNA]</scope>
    <source>
        <strain evidence="3">ATCC 18683 / 1980 / Ss-1</strain>
    </source>
</reference>
<dbReference type="EMBL" id="CP017816">
    <property type="protein sequence ID" value="APA08290.1"/>
    <property type="molecule type" value="Genomic_DNA"/>
</dbReference>
<dbReference type="AlphaFoldDB" id="A0A1D9Q006"/>
<feature type="compositionally biased region" description="Pro residues" evidence="1">
    <location>
        <begin position="40"/>
        <end position="50"/>
    </location>
</feature>
<sequence length="156" mass="17809">MNIDDYCQPIYANVPHCALHFQVSPAQQKPHLQFRYPVYTPEPPGLPPPQVTQQVSRTPSLDSLSFSGVSKSEGSSNHSNSNRRISPGRERPESKTRQEKRESGKSSSLGDKFSRALIDRMARQPEVARGVAWEKARNRKIHSNDKDERHLRRDKH</sequence>
<evidence type="ECO:0000256" key="1">
    <source>
        <dbReference type="SAM" id="MobiDB-lite"/>
    </source>
</evidence>
<feature type="compositionally biased region" description="Polar residues" evidence="1">
    <location>
        <begin position="51"/>
        <end position="62"/>
    </location>
</feature>
<feature type="compositionally biased region" description="Basic and acidic residues" evidence="1">
    <location>
        <begin position="112"/>
        <end position="123"/>
    </location>
</feature>
<dbReference type="VEuPathDB" id="FungiDB:sscle_03g030600"/>
<evidence type="ECO:0000313" key="2">
    <source>
        <dbReference type="EMBL" id="APA08290.1"/>
    </source>
</evidence>
<evidence type="ECO:0000313" key="3">
    <source>
        <dbReference type="Proteomes" id="UP000177798"/>
    </source>
</evidence>
<gene>
    <name evidence="2" type="ORF">sscle_03g030600</name>
</gene>
<protein>
    <submittedName>
        <fullName evidence="2">Uncharacterized protein</fullName>
    </submittedName>
</protein>
<dbReference type="Proteomes" id="UP000177798">
    <property type="component" value="Chromosome 3"/>
</dbReference>
<organism evidence="2 3">
    <name type="scientific">Sclerotinia sclerotiorum (strain ATCC 18683 / 1980 / Ss-1)</name>
    <name type="common">White mold</name>
    <name type="synonym">Whetzelinia sclerotiorum</name>
    <dbReference type="NCBI Taxonomy" id="665079"/>
    <lineage>
        <taxon>Eukaryota</taxon>
        <taxon>Fungi</taxon>
        <taxon>Dikarya</taxon>
        <taxon>Ascomycota</taxon>
        <taxon>Pezizomycotina</taxon>
        <taxon>Leotiomycetes</taxon>
        <taxon>Helotiales</taxon>
        <taxon>Sclerotiniaceae</taxon>
        <taxon>Sclerotinia</taxon>
    </lineage>
</organism>
<feature type="region of interest" description="Disordered" evidence="1">
    <location>
        <begin position="36"/>
        <end position="156"/>
    </location>
</feature>
<feature type="compositionally biased region" description="Basic and acidic residues" evidence="1">
    <location>
        <begin position="132"/>
        <end position="156"/>
    </location>
</feature>
<feature type="compositionally biased region" description="Basic and acidic residues" evidence="1">
    <location>
        <begin position="87"/>
        <end position="104"/>
    </location>
</feature>
<accession>A0A1D9Q006</accession>
<name>A0A1D9Q006_SCLS1</name>
<feature type="compositionally biased region" description="Low complexity" evidence="1">
    <location>
        <begin position="63"/>
        <end position="85"/>
    </location>
</feature>